<evidence type="ECO:0000313" key="3">
    <source>
        <dbReference type="Proteomes" id="UP000824120"/>
    </source>
</evidence>
<gene>
    <name evidence="2" type="ORF">H5410_034430</name>
</gene>
<evidence type="ECO:0000313" key="2">
    <source>
        <dbReference type="EMBL" id="KAG5603060.1"/>
    </source>
</evidence>
<reference evidence="2 3" key="1">
    <citation type="submission" date="2020-09" db="EMBL/GenBank/DDBJ databases">
        <title>De no assembly of potato wild relative species, Solanum commersonii.</title>
        <authorList>
            <person name="Cho K."/>
        </authorList>
    </citation>
    <scope>NUCLEOTIDE SEQUENCE [LARGE SCALE GENOMIC DNA]</scope>
    <source>
        <strain evidence="2">LZ3.2</strain>
        <tissue evidence="2">Leaf</tissue>
    </source>
</reference>
<feature type="compositionally biased region" description="Polar residues" evidence="1">
    <location>
        <begin position="15"/>
        <end position="29"/>
    </location>
</feature>
<evidence type="ECO:0008006" key="4">
    <source>
        <dbReference type="Google" id="ProtNLM"/>
    </source>
</evidence>
<dbReference type="EMBL" id="JACXVP010000006">
    <property type="protein sequence ID" value="KAG5603060.1"/>
    <property type="molecule type" value="Genomic_DNA"/>
</dbReference>
<name>A0A9J5YVH8_SOLCO</name>
<evidence type="ECO:0000256" key="1">
    <source>
        <dbReference type="SAM" id="MobiDB-lite"/>
    </source>
</evidence>
<dbReference type="AlphaFoldDB" id="A0A9J5YVH8"/>
<comment type="caution">
    <text evidence="2">The sequence shown here is derived from an EMBL/GenBank/DDBJ whole genome shotgun (WGS) entry which is preliminary data.</text>
</comment>
<protein>
    <recommendedName>
        <fullName evidence="4">Josephin-like protein</fullName>
    </recommendedName>
</protein>
<keyword evidence="3" id="KW-1185">Reference proteome</keyword>
<organism evidence="2 3">
    <name type="scientific">Solanum commersonii</name>
    <name type="common">Commerson's wild potato</name>
    <name type="synonym">Commerson's nightshade</name>
    <dbReference type="NCBI Taxonomy" id="4109"/>
    <lineage>
        <taxon>Eukaryota</taxon>
        <taxon>Viridiplantae</taxon>
        <taxon>Streptophyta</taxon>
        <taxon>Embryophyta</taxon>
        <taxon>Tracheophyta</taxon>
        <taxon>Spermatophyta</taxon>
        <taxon>Magnoliopsida</taxon>
        <taxon>eudicotyledons</taxon>
        <taxon>Gunneridae</taxon>
        <taxon>Pentapetalae</taxon>
        <taxon>asterids</taxon>
        <taxon>lamiids</taxon>
        <taxon>Solanales</taxon>
        <taxon>Solanaceae</taxon>
        <taxon>Solanoideae</taxon>
        <taxon>Solaneae</taxon>
        <taxon>Solanum</taxon>
    </lineage>
</organism>
<feature type="region of interest" description="Disordered" evidence="1">
    <location>
        <begin position="1"/>
        <end position="29"/>
    </location>
</feature>
<dbReference type="PANTHER" id="PTHR34355">
    <property type="entry name" value="JOSEPHIN-LIKE PROTEIN"/>
    <property type="match status" value="1"/>
</dbReference>
<dbReference type="PANTHER" id="PTHR34355:SF9">
    <property type="entry name" value="JOSEPHIN-LIKE PROTEIN"/>
    <property type="match status" value="1"/>
</dbReference>
<proteinExistence type="predicted"/>
<sequence>MLTKKGSNKKRDNEATNSNTKRGYNSFKRSTSELSATKLFKRLGGKIVAIVRMMSPRSSGKVNSSNKPLSDPPILINSDHRVEAIKVCINFINSSSSRLPRSNSVSSTSIMLGSCSDGKHLSLPIVRLEFESPKE</sequence>
<accession>A0A9J5YVH8</accession>
<dbReference type="OrthoDB" id="847636at2759"/>
<dbReference type="Proteomes" id="UP000824120">
    <property type="component" value="Chromosome 6"/>
</dbReference>